<dbReference type="OrthoDB" id="64915at2759"/>
<dbReference type="Pfam" id="PF01408">
    <property type="entry name" value="GFO_IDH_MocA"/>
    <property type="match status" value="1"/>
</dbReference>
<keyword evidence="4" id="KW-1185">Reference proteome</keyword>
<dbReference type="SUPFAM" id="SSF55347">
    <property type="entry name" value="Glyceraldehyde-3-phosphate dehydrogenase-like, C-terminal domain"/>
    <property type="match status" value="1"/>
</dbReference>
<dbReference type="Gene3D" id="3.40.50.720">
    <property type="entry name" value="NAD(P)-binding Rossmann-like Domain"/>
    <property type="match status" value="1"/>
</dbReference>
<dbReference type="AlphaFoldDB" id="A0A9P9Y3R5"/>
<evidence type="ECO:0000259" key="2">
    <source>
        <dbReference type="Pfam" id="PF22685"/>
    </source>
</evidence>
<dbReference type="InterPro" id="IPR036291">
    <property type="entry name" value="NAD(P)-bd_dom_sf"/>
</dbReference>
<reference evidence="3" key="1">
    <citation type="journal article" date="2021" name="J Fungi (Basel)">
        <title>Genomic and Metabolomic Analyses of the Marine Fungus Emericellopsis cladophorae: Insights into Saltwater Adaptability Mechanisms and Its Biosynthetic Potential.</title>
        <authorList>
            <person name="Goncalves M.F.M."/>
            <person name="Hilario S."/>
            <person name="Van de Peer Y."/>
            <person name="Esteves A.C."/>
            <person name="Alves A."/>
        </authorList>
    </citation>
    <scope>NUCLEOTIDE SEQUENCE</scope>
    <source>
        <strain evidence="3">MUM 19.33</strain>
    </source>
</reference>
<comment type="caution">
    <text evidence="3">The sequence shown here is derived from an EMBL/GenBank/DDBJ whole genome shotgun (WGS) entry which is preliminary data.</text>
</comment>
<evidence type="ECO:0000259" key="1">
    <source>
        <dbReference type="Pfam" id="PF01408"/>
    </source>
</evidence>
<dbReference type="PANTHER" id="PTHR43708:SF1">
    <property type="entry name" value="GALACTOSE_LACTOSE METABOLISM REGULATORY PROTEIN GAL80"/>
    <property type="match status" value="1"/>
</dbReference>
<organism evidence="3 4">
    <name type="scientific">Emericellopsis cladophorae</name>
    <dbReference type="NCBI Taxonomy" id="2686198"/>
    <lineage>
        <taxon>Eukaryota</taxon>
        <taxon>Fungi</taxon>
        <taxon>Dikarya</taxon>
        <taxon>Ascomycota</taxon>
        <taxon>Pezizomycotina</taxon>
        <taxon>Sordariomycetes</taxon>
        <taxon>Hypocreomycetidae</taxon>
        <taxon>Hypocreales</taxon>
        <taxon>Bionectriaceae</taxon>
        <taxon>Emericellopsis</taxon>
    </lineage>
</organism>
<reference evidence="3" key="2">
    <citation type="submission" date="2022-07" db="EMBL/GenBank/DDBJ databases">
        <authorList>
            <person name="Goncalves M.F.M."/>
            <person name="Hilario S."/>
            <person name="Van De Peer Y."/>
            <person name="Esteves A.C."/>
            <person name="Alves A."/>
        </authorList>
    </citation>
    <scope>NUCLEOTIDE SEQUENCE</scope>
    <source>
        <strain evidence="3">MUM 19.33</strain>
    </source>
</reference>
<dbReference type="SUPFAM" id="SSF51735">
    <property type="entry name" value="NAD(P)-binding Rossmann-fold domains"/>
    <property type="match status" value="1"/>
</dbReference>
<dbReference type="InterPro" id="IPR051317">
    <property type="entry name" value="Gfo/Idh/MocA_oxidoreduct"/>
</dbReference>
<dbReference type="InterPro" id="IPR055080">
    <property type="entry name" value="Gal80p-like_C"/>
</dbReference>
<feature type="domain" description="Gal80p-like C-terminal" evidence="2">
    <location>
        <begin position="143"/>
        <end position="288"/>
    </location>
</feature>
<evidence type="ECO:0000313" key="4">
    <source>
        <dbReference type="Proteomes" id="UP001055219"/>
    </source>
</evidence>
<evidence type="ECO:0008006" key="5">
    <source>
        <dbReference type="Google" id="ProtNLM"/>
    </source>
</evidence>
<dbReference type="PANTHER" id="PTHR43708">
    <property type="entry name" value="CONSERVED EXPRESSED OXIDOREDUCTASE (EUROFUNG)"/>
    <property type="match status" value="1"/>
</dbReference>
<dbReference type="Pfam" id="PF22685">
    <property type="entry name" value="Gal80p_C-like"/>
    <property type="match status" value="1"/>
</dbReference>
<name>A0A9P9Y3R5_9HYPO</name>
<evidence type="ECO:0000313" key="3">
    <source>
        <dbReference type="EMBL" id="KAI6782821.1"/>
    </source>
</evidence>
<dbReference type="InterPro" id="IPR000683">
    <property type="entry name" value="Gfo/Idh/MocA-like_OxRdtase_N"/>
</dbReference>
<accession>A0A9P9Y3R5</accession>
<dbReference type="EMBL" id="JAGIXG020000011">
    <property type="protein sequence ID" value="KAI6782821.1"/>
    <property type="molecule type" value="Genomic_DNA"/>
</dbReference>
<dbReference type="RefSeq" id="XP_051363677.1">
    <property type="nucleotide sequence ID" value="XM_051505008.1"/>
</dbReference>
<protein>
    <recommendedName>
        <fullName evidence="5">Gfo/Idh/MocA-like oxidoreductase N-terminal domain-containing protein</fullName>
    </recommendedName>
</protein>
<dbReference type="Proteomes" id="UP001055219">
    <property type="component" value="Unassembled WGS sequence"/>
</dbReference>
<dbReference type="GO" id="GO:0000166">
    <property type="term" value="F:nucleotide binding"/>
    <property type="evidence" value="ECO:0007669"/>
    <property type="project" value="InterPro"/>
</dbReference>
<feature type="domain" description="Gfo/Idh/MocA-like oxidoreductase N-terminal" evidence="1">
    <location>
        <begin position="4"/>
        <end position="132"/>
    </location>
</feature>
<gene>
    <name evidence="3" type="ORF">J7T54_000964</name>
</gene>
<sequence length="377" mass="40094">MGPIRVGIIGVAGQSSAQYTPGEWGVHHLRAVLANTRYELTAICNSTVESASRSIAFHQLDANKVRAYGSVADLAADPQVDLVVVAVDASKHVQLAQPVIEAGKDVYVEFPLAPNLKECEQLTQLAKDVGVKSIAGTQAHSDPALAKLRYLVENEIGKIVSTVLVGTSPIDSSAGWPASAATFLSVDGYASRIRIVNGHVLGGFSSVVGQFEDLQAVYKTQSPTTTLLDDKFQPVKTNYPVTSPDHVGIQGVLRSGALASIHFRVTAAPVDDCGFRWIISGTAGEAELVTKPGFFQTGLDGAVIRLRKRGEEASKEVDWDTGYSDAVAAVDGWTKSIARVYAAFAEGRESEYATLETALEVHRTLDKATAGALWASK</sequence>
<dbReference type="GeneID" id="75827483"/>
<dbReference type="Gene3D" id="3.30.360.10">
    <property type="entry name" value="Dihydrodipicolinate Reductase, domain 2"/>
    <property type="match status" value="1"/>
</dbReference>
<proteinExistence type="predicted"/>